<dbReference type="InterPro" id="IPR010036">
    <property type="entry name" value="MDP_1_eu_arc"/>
</dbReference>
<accession>A0A9N8H4V2</accession>
<dbReference type="SFLD" id="SFLDG01129">
    <property type="entry name" value="C1.5:_HAD__Beta-PGM__Phosphata"/>
    <property type="match status" value="1"/>
</dbReference>
<dbReference type="GO" id="GO:0003993">
    <property type="term" value="F:acid phosphatase activity"/>
    <property type="evidence" value="ECO:0007669"/>
    <property type="project" value="TreeGrafter"/>
</dbReference>
<dbReference type="InterPro" id="IPR036412">
    <property type="entry name" value="HAD-like_sf"/>
</dbReference>
<dbReference type="EMBL" id="CAICTM010000058">
    <property type="protein sequence ID" value="CAB9499345.1"/>
    <property type="molecule type" value="Genomic_DNA"/>
</dbReference>
<comment type="caution">
    <text evidence="1">The sequence shown here is derived from an EMBL/GenBank/DDBJ whole genome shotgun (WGS) entry which is preliminary data.</text>
</comment>
<dbReference type="SUPFAM" id="SSF56784">
    <property type="entry name" value="HAD-like"/>
    <property type="match status" value="1"/>
</dbReference>
<sequence>MASFCSRDPHLPSMIVFDLDDCLWSPEMHELYAKPTVPVHGILNPHKPPNEQLQGVVGLSNQHGDTVTLYEGARRAMYELVTNPEYQGVIIAVASTSLEPSYSHACLQGLEVLPGKTLRDVIQYHQIGRTGKLTSRKTTHFRELHKESGIPYEEMLFFDDCNWGDHVGDIDKSFGVIGQRTPNGLQWHEFQQALGKYKQRALEATEKILNMSVVEAAIGSGKYEINWKSFVVVVQGFRGV</sequence>
<evidence type="ECO:0000313" key="2">
    <source>
        <dbReference type="Proteomes" id="UP001153069"/>
    </source>
</evidence>
<dbReference type="SFLD" id="SFLDS00003">
    <property type="entry name" value="Haloacid_Dehalogenase"/>
    <property type="match status" value="1"/>
</dbReference>
<protein>
    <recommendedName>
        <fullName evidence="3">Magnesium-dependent phosphatase-1</fullName>
    </recommendedName>
</protein>
<dbReference type="OrthoDB" id="2865258at2759"/>
<dbReference type="Gene3D" id="3.40.50.1000">
    <property type="entry name" value="HAD superfamily/HAD-like"/>
    <property type="match status" value="1"/>
</dbReference>
<dbReference type="Pfam" id="PF12689">
    <property type="entry name" value="Acid_PPase"/>
    <property type="match status" value="1"/>
</dbReference>
<evidence type="ECO:0008006" key="3">
    <source>
        <dbReference type="Google" id="ProtNLM"/>
    </source>
</evidence>
<dbReference type="SFLD" id="SFLDG01131">
    <property type="entry name" value="C1.5.2:_MDP_Like"/>
    <property type="match status" value="1"/>
</dbReference>
<dbReference type="PANTHER" id="PTHR17901">
    <property type="entry name" value="MAGNESIUM-DEPENDENT PHOSPHATASE 1 MDP1"/>
    <property type="match status" value="1"/>
</dbReference>
<dbReference type="AlphaFoldDB" id="A0A9N8H4V2"/>
<gene>
    <name evidence="1" type="ORF">SEMRO_59_G033980.1</name>
</gene>
<proteinExistence type="predicted"/>
<dbReference type="Proteomes" id="UP001153069">
    <property type="component" value="Unassembled WGS sequence"/>
</dbReference>
<evidence type="ECO:0000313" key="1">
    <source>
        <dbReference type="EMBL" id="CAB9499345.1"/>
    </source>
</evidence>
<reference evidence="1" key="1">
    <citation type="submission" date="2020-06" db="EMBL/GenBank/DDBJ databases">
        <authorList>
            <consortium name="Plant Systems Biology data submission"/>
        </authorList>
    </citation>
    <scope>NUCLEOTIDE SEQUENCE</scope>
    <source>
        <strain evidence="1">D6</strain>
    </source>
</reference>
<organism evidence="1 2">
    <name type="scientific">Seminavis robusta</name>
    <dbReference type="NCBI Taxonomy" id="568900"/>
    <lineage>
        <taxon>Eukaryota</taxon>
        <taxon>Sar</taxon>
        <taxon>Stramenopiles</taxon>
        <taxon>Ochrophyta</taxon>
        <taxon>Bacillariophyta</taxon>
        <taxon>Bacillariophyceae</taxon>
        <taxon>Bacillariophycidae</taxon>
        <taxon>Naviculales</taxon>
        <taxon>Naviculaceae</taxon>
        <taxon>Seminavis</taxon>
    </lineage>
</organism>
<dbReference type="InterPro" id="IPR023214">
    <property type="entry name" value="HAD_sf"/>
</dbReference>
<keyword evidence="2" id="KW-1185">Reference proteome</keyword>
<dbReference type="PANTHER" id="PTHR17901:SF14">
    <property type="entry name" value="MAGNESIUM-DEPENDENT PHOSPHATASE 1"/>
    <property type="match status" value="1"/>
</dbReference>
<name>A0A9N8H4V2_9STRA</name>